<keyword evidence="1" id="KW-1133">Transmembrane helix</keyword>
<evidence type="ECO:0000256" key="1">
    <source>
        <dbReference type="SAM" id="Phobius"/>
    </source>
</evidence>
<dbReference type="AlphaFoldDB" id="A0A0N4WVI6"/>
<dbReference type="InterPro" id="IPR045189">
    <property type="entry name" value="UBR4-like"/>
</dbReference>
<protein>
    <submittedName>
        <fullName evidence="2">Secreted protein</fullName>
    </submittedName>
</protein>
<keyword evidence="1" id="KW-0472">Membrane</keyword>
<name>A0A0N4WVI6_HAEPC</name>
<dbReference type="WBParaSite" id="HPLM_0001571301-mRNA-1">
    <property type="protein sequence ID" value="HPLM_0001571301-mRNA-1"/>
    <property type="gene ID" value="HPLM_0001571301"/>
</dbReference>
<feature type="transmembrane region" description="Helical" evidence="1">
    <location>
        <begin position="123"/>
        <end position="147"/>
    </location>
</feature>
<accession>A0A0N4WVI6</accession>
<keyword evidence="1" id="KW-0812">Transmembrane</keyword>
<reference evidence="2" key="1">
    <citation type="submission" date="2017-02" db="UniProtKB">
        <authorList>
            <consortium name="WormBaseParasite"/>
        </authorList>
    </citation>
    <scope>IDENTIFICATION</scope>
</reference>
<proteinExistence type="predicted"/>
<organism evidence="2">
    <name type="scientific">Haemonchus placei</name>
    <name type="common">Barber's pole worm</name>
    <dbReference type="NCBI Taxonomy" id="6290"/>
    <lineage>
        <taxon>Eukaryota</taxon>
        <taxon>Metazoa</taxon>
        <taxon>Ecdysozoa</taxon>
        <taxon>Nematoda</taxon>
        <taxon>Chromadorea</taxon>
        <taxon>Rhabditida</taxon>
        <taxon>Rhabditina</taxon>
        <taxon>Rhabditomorpha</taxon>
        <taxon>Strongyloidea</taxon>
        <taxon>Trichostrongylidae</taxon>
        <taxon>Haemonchus</taxon>
    </lineage>
</organism>
<sequence length="151" mass="17217">LKTCPELWQRASTCSVSANDTEIVLPLAIPVVTASLVIQFSELTESRQNQELHCPRCILLSFLFLGFTWAFQDPFLCQSCGFCKYARMDISLVCRPLPGVQPITTDAERASVSLVRFCTTHPIFFHIRSILLCVFVVYSHYSIPFFLRNYN</sequence>
<dbReference type="PANTHER" id="PTHR21725">
    <property type="entry name" value="E3 UBIQUITIN-PROTEIN LIGASE UBR4"/>
    <property type="match status" value="1"/>
</dbReference>
<dbReference type="PANTHER" id="PTHR21725:SF1">
    <property type="entry name" value="E3 UBIQUITIN-PROTEIN LIGASE UBR4"/>
    <property type="match status" value="1"/>
</dbReference>
<evidence type="ECO:0000313" key="2">
    <source>
        <dbReference type="WBParaSite" id="HPLM_0001571301-mRNA-1"/>
    </source>
</evidence>